<gene>
    <name evidence="1" type="ORF">K7432_007032</name>
</gene>
<sequence length="101" mass="10411">MEVAKVVRVVVVGPVGPLWVAVTVVGTVVKVVTTEVAPLLDPAEPVFDSLLLPLFVPVTLVEALEPLTLPLGEVAVTDSVETNVDVAKVVKVVVVGPLGPV</sequence>
<accession>A0ABR2WTX2</accession>
<organism evidence="1 2">
    <name type="scientific">Basidiobolus ranarum</name>
    <dbReference type="NCBI Taxonomy" id="34480"/>
    <lineage>
        <taxon>Eukaryota</taxon>
        <taxon>Fungi</taxon>
        <taxon>Fungi incertae sedis</taxon>
        <taxon>Zoopagomycota</taxon>
        <taxon>Entomophthoromycotina</taxon>
        <taxon>Basidiobolomycetes</taxon>
        <taxon>Basidiobolales</taxon>
        <taxon>Basidiobolaceae</taxon>
        <taxon>Basidiobolus</taxon>
    </lineage>
</organism>
<protein>
    <recommendedName>
        <fullName evidence="3">Secreted protein</fullName>
    </recommendedName>
</protein>
<evidence type="ECO:0008006" key="3">
    <source>
        <dbReference type="Google" id="ProtNLM"/>
    </source>
</evidence>
<keyword evidence="2" id="KW-1185">Reference proteome</keyword>
<dbReference type="EMBL" id="JASJQH010000332">
    <property type="protein sequence ID" value="KAK9764985.1"/>
    <property type="molecule type" value="Genomic_DNA"/>
</dbReference>
<name>A0ABR2WTX2_9FUNG</name>
<comment type="caution">
    <text evidence="1">The sequence shown here is derived from an EMBL/GenBank/DDBJ whole genome shotgun (WGS) entry which is preliminary data.</text>
</comment>
<dbReference type="Proteomes" id="UP001479436">
    <property type="component" value="Unassembled WGS sequence"/>
</dbReference>
<proteinExistence type="predicted"/>
<evidence type="ECO:0000313" key="2">
    <source>
        <dbReference type="Proteomes" id="UP001479436"/>
    </source>
</evidence>
<reference evidence="1 2" key="1">
    <citation type="submission" date="2023-04" db="EMBL/GenBank/DDBJ databases">
        <title>Genome of Basidiobolus ranarum AG-B5.</title>
        <authorList>
            <person name="Stajich J.E."/>
            <person name="Carter-House D."/>
            <person name="Gryganskyi A."/>
        </authorList>
    </citation>
    <scope>NUCLEOTIDE SEQUENCE [LARGE SCALE GENOMIC DNA]</scope>
    <source>
        <strain evidence="1 2">AG-B5</strain>
    </source>
</reference>
<evidence type="ECO:0000313" key="1">
    <source>
        <dbReference type="EMBL" id="KAK9764985.1"/>
    </source>
</evidence>